<evidence type="ECO:0000313" key="3">
    <source>
        <dbReference type="Proteomes" id="UP001240150"/>
    </source>
</evidence>
<gene>
    <name evidence="2" type="ORF">ACTOB_003067</name>
</gene>
<dbReference type="Pfam" id="PF19998">
    <property type="entry name" value="fvmX1"/>
    <property type="match status" value="1"/>
</dbReference>
<evidence type="ECO:0000313" key="2">
    <source>
        <dbReference type="EMBL" id="WIM99416.1"/>
    </source>
</evidence>
<reference evidence="2 3" key="1">
    <citation type="submission" date="2023-06" db="EMBL/GenBank/DDBJ databases">
        <authorList>
            <person name="Yushchuk O."/>
            <person name="Binda E."/>
            <person name="Ruckert-Reed C."/>
            <person name="Fedorenko V."/>
            <person name="Kalinowski J."/>
            <person name="Marinelli F."/>
        </authorList>
    </citation>
    <scope>NUCLEOTIDE SEQUENCE [LARGE SCALE GENOMIC DNA]</scope>
    <source>
        <strain evidence="2 3">NRRL 3884</strain>
    </source>
</reference>
<dbReference type="InterPro" id="IPR045480">
    <property type="entry name" value="fvmX1"/>
</dbReference>
<organism evidence="2 3">
    <name type="scientific">Actinoplanes oblitus</name>
    <dbReference type="NCBI Taxonomy" id="3040509"/>
    <lineage>
        <taxon>Bacteria</taxon>
        <taxon>Bacillati</taxon>
        <taxon>Actinomycetota</taxon>
        <taxon>Actinomycetes</taxon>
        <taxon>Micromonosporales</taxon>
        <taxon>Micromonosporaceae</taxon>
        <taxon>Actinoplanes</taxon>
    </lineage>
</organism>
<accession>A0ABY8WNG5</accession>
<dbReference type="RefSeq" id="WP_284920854.1">
    <property type="nucleotide sequence ID" value="NZ_CP126980.1"/>
</dbReference>
<dbReference type="EMBL" id="CP126980">
    <property type="protein sequence ID" value="WIM99416.1"/>
    <property type="molecule type" value="Genomic_DNA"/>
</dbReference>
<name>A0ABY8WNG5_9ACTN</name>
<feature type="domain" description="FtsH ternary system" evidence="1">
    <location>
        <begin position="21"/>
        <end position="271"/>
    </location>
</feature>
<proteinExistence type="predicted"/>
<sequence>MTTALETANRVLVWCGRPSGPPPLGGMGETTGLAAPEPGTLARLRDMAAHTGARLGAGRSRLGDDGCRLGLGALLLAAAVGARGDRKVALRLAEAAAETPGRGWTDQLCRYAVLRPVLEPRRGAVSAFQLEPALIDALLRAATLTQVLHRPADGTDGVAVGTAAELLSRPRGPAVLAGVLAAPHPDAAVRRWRGELLDRFRHAHRSFVIDVYVLARLRHAAEWDRLVGADRPDPSTARYWAPLAAIDADPARPLAARPFLDGHQSAVALARALNGGNLT</sequence>
<dbReference type="Proteomes" id="UP001240150">
    <property type="component" value="Chromosome"/>
</dbReference>
<evidence type="ECO:0000259" key="1">
    <source>
        <dbReference type="Pfam" id="PF19998"/>
    </source>
</evidence>
<protein>
    <recommendedName>
        <fullName evidence="1">FtsH ternary system domain-containing protein</fullName>
    </recommendedName>
</protein>
<keyword evidence="3" id="KW-1185">Reference proteome</keyword>